<comment type="similarity">
    <text evidence="1">Belongs to the PI3/PI4-kinase family. Type III PI4K subfamily.</text>
</comment>
<accession>A0A3P8FSN1</accession>
<reference evidence="3 4" key="1">
    <citation type="submission" date="2018-11" db="EMBL/GenBank/DDBJ databases">
        <authorList>
            <consortium name="Pathogen Informatics"/>
        </authorList>
    </citation>
    <scope>NUCLEOTIDE SEQUENCE [LARGE SCALE GENOMIC DNA]</scope>
    <source>
        <strain>Denwood</strain>
        <strain evidence="4">Zambia</strain>
    </source>
</reference>
<name>A0A3P8FSN1_9TREM</name>
<dbReference type="Pfam" id="PF19274">
    <property type="entry name" value="PI4K_N"/>
    <property type="match status" value="1"/>
</dbReference>
<proteinExistence type="inferred from homology"/>
<evidence type="ECO:0000256" key="1">
    <source>
        <dbReference type="ARBA" id="ARBA00006209"/>
    </source>
</evidence>
<gene>
    <name evidence="3" type="ORF">SMTD_LOCUS13078</name>
</gene>
<keyword evidence="4" id="KW-1185">Reference proteome</keyword>
<dbReference type="AlphaFoldDB" id="A0A3P8FSN1"/>
<dbReference type="Proteomes" id="UP000269396">
    <property type="component" value="Unassembled WGS sequence"/>
</dbReference>
<feature type="domain" description="PI4-kinase N-terminal" evidence="2">
    <location>
        <begin position="4"/>
        <end position="322"/>
    </location>
</feature>
<evidence type="ECO:0000313" key="3">
    <source>
        <dbReference type="EMBL" id="VDP62688.1"/>
    </source>
</evidence>
<dbReference type="EMBL" id="UZAL01033126">
    <property type="protein sequence ID" value="VDP62688.1"/>
    <property type="molecule type" value="Genomic_DNA"/>
</dbReference>
<dbReference type="InterPro" id="IPR045495">
    <property type="entry name" value="PI4K_N"/>
</dbReference>
<protein>
    <recommendedName>
        <fullName evidence="2">PI4-kinase N-terminal domain-containing protein</fullName>
    </recommendedName>
</protein>
<sequence>MCKAIWPVEYYRGLCEIAIKSPVLLLNDSLRAELQQSSALSPRNLSQIDVTDIRNKLCILLDNNAETTSLINRMSVTQCIYLMAVYRLESLWCVITVYVHFLLSYYFPSIGHSSDPEALHRLFMYLEDNIIIKDKFGMWTCISQVAVRIFTRYLAQMKTKPLDIVRESIMDMHAQFLLVMFTRIHKSLRIVADEFLSMLAKDFPHVMWSGRVLFTMLDVAQLLSQSLEVDPNLTAPVYNVPGTNFKLFTSDSLPAREKMLTDFVKRCKGIIEVGLQWAPNLVRSHLINYMLEIQHPSTDLPQHTGLALATESVLNYAGYNRSASFLGVSKVSRLGVFSSFGNLRFCDLILL</sequence>
<evidence type="ECO:0000313" key="4">
    <source>
        <dbReference type="Proteomes" id="UP000269396"/>
    </source>
</evidence>
<organism evidence="3 4">
    <name type="scientific">Schistosoma mattheei</name>
    <dbReference type="NCBI Taxonomy" id="31246"/>
    <lineage>
        <taxon>Eukaryota</taxon>
        <taxon>Metazoa</taxon>
        <taxon>Spiralia</taxon>
        <taxon>Lophotrochozoa</taxon>
        <taxon>Platyhelminthes</taxon>
        <taxon>Trematoda</taxon>
        <taxon>Digenea</taxon>
        <taxon>Strigeidida</taxon>
        <taxon>Schistosomatoidea</taxon>
        <taxon>Schistosomatidae</taxon>
        <taxon>Schistosoma</taxon>
    </lineage>
</organism>
<evidence type="ECO:0000259" key="2">
    <source>
        <dbReference type="Pfam" id="PF19274"/>
    </source>
</evidence>